<dbReference type="InterPro" id="IPR001845">
    <property type="entry name" value="HTH_ArsR_DNA-bd_dom"/>
</dbReference>
<dbReference type="InterPro" id="IPR036390">
    <property type="entry name" value="WH_DNA-bd_sf"/>
</dbReference>
<dbReference type="RefSeq" id="WP_220336049.1">
    <property type="nucleotide sequence ID" value="NZ_JAEUAK010000008.1"/>
</dbReference>
<name>A0ABS7GZ95_9HYPH</name>
<dbReference type="NCBIfam" id="NF033788">
    <property type="entry name" value="HTH_metalloreg"/>
    <property type="match status" value="1"/>
</dbReference>
<dbReference type="SMART" id="SM00418">
    <property type="entry name" value="HTH_ARSR"/>
    <property type="match status" value="1"/>
</dbReference>
<dbReference type="PROSITE" id="PS50987">
    <property type="entry name" value="HTH_ARSR_2"/>
    <property type="match status" value="1"/>
</dbReference>
<dbReference type="PRINTS" id="PR00778">
    <property type="entry name" value="HTHARSR"/>
</dbReference>
<comment type="caution">
    <text evidence="2">The sequence shown here is derived from an EMBL/GenBank/DDBJ whole genome shotgun (WGS) entry which is preliminary data.</text>
</comment>
<sequence length="108" mass="12023">MATYEPNLPRIFGALSDPTRLAVVERLVKGPASVSELSDPFDLARPSFLKHLRVLEEAELVTSVKSGRVRTVSLAPDALGWVEAWVGEHRRALEGRLDRLETFLGQEQ</sequence>
<evidence type="ECO:0000313" key="2">
    <source>
        <dbReference type="EMBL" id="MBW9054685.1"/>
    </source>
</evidence>
<reference evidence="2 3" key="1">
    <citation type="journal article" date="2021" name="MBio">
        <title>Poor Competitiveness of Bradyrhizobium in Pigeon Pea Root Colonization in Indian Soils.</title>
        <authorList>
            <person name="Chalasani D."/>
            <person name="Basu A."/>
            <person name="Pullabhotla S.V.S.R.N."/>
            <person name="Jorrin B."/>
            <person name="Neal A.L."/>
            <person name="Poole P.S."/>
            <person name="Podile A.R."/>
            <person name="Tkacz A."/>
        </authorList>
    </citation>
    <scope>NUCLEOTIDE SEQUENCE [LARGE SCALE GENOMIC DNA]</scope>
    <source>
        <strain evidence="2 3">HU56</strain>
    </source>
</reference>
<dbReference type="PANTHER" id="PTHR38600">
    <property type="entry name" value="TRANSCRIPTIONAL REGULATORY PROTEIN"/>
    <property type="match status" value="1"/>
</dbReference>
<dbReference type="InterPro" id="IPR011991">
    <property type="entry name" value="ArsR-like_HTH"/>
</dbReference>
<feature type="domain" description="HTH arsR-type" evidence="1">
    <location>
        <begin position="1"/>
        <end position="94"/>
    </location>
</feature>
<protein>
    <submittedName>
        <fullName evidence="2">Helix-turn-helix transcriptional regulator</fullName>
    </submittedName>
</protein>
<dbReference type="SUPFAM" id="SSF46785">
    <property type="entry name" value="Winged helix' DNA-binding domain"/>
    <property type="match status" value="1"/>
</dbReference>
<dbReference type="PANTHER" id="PTHR38600:SF2">
    <property type="entry name" value="SLL0088 PROTEIN"/>
    <property type="match status" value="1"/>
</dbReference>
<dbReference type="Gene3D" id="1.10.10.10">
    <property type="entry name" value="Winged helix-like DNA-binding domain superfamily/Winged helix DNA-binding domain"/>
    <property type="match status" value="1"/>
</dbReference>
<dbReference type="InterPro" id="IPR036388">
    <property type="entry name" value="WH-like_DNA-bd_sf"/>
</dbReference>
<proteinExistence type="predicted"/>
<dbReference type="Proteomes" id="UP000717752">
    <property type="component" value="Unassembled WGS sequence"/>
</dbReference>
<gene>
    <name evidence="2" type="ORF">JNB85_19990</name>
</gene>
<evidence type="ECO:0000313" key="3">
    <source>
        <dbReference type="Proteomes" id="UP000717752"/>
    </source>
</evidence>
<accession>A0ABS7GZ95</accession>
<dbReference type="EMBL" id="JAEUAK010000008">
    <property type="protein sequence ID" value="MBW9054685.1"/>
    <property type="molecule type" value="Genomic_DNA"/>
</dbReference>
<keyword evidence="3" id="KW-1185">Reference proteome</keyword>
<organism evidence="2 3">
    <name type="scientific">Rhizobium mesosinicum</name>
    <dbReference type="NCBI Taxonomy" id="335017"/>
    <lineage>
        <taxon>Bacteria</taxon>
        <taxon>Pseudomonadati</taxon>
        <taxon>Pseudomonadota</taxon>
        <taxon>Alphaproteobacteria</taxon>
        <taxon>Hyphomicrobiales</taxon>
        <taxon>Rhizobiaceae</taxon>
        <taxon>Rhizobium/Agrobacterium group</taxon>
        <taxon>Rhizobium</taxon>
    </lineage>
</organism>
<dbReference type="Pfam" id="PF12840">
    <property type="entry name" value="HTH_20"/>
    <property type="match status" value="1"/>
</dbReference>
<evidence type="ECO:0000259" key="1">
    <source>
        <dbReference type="PROSITE" id="PS50987"/>
    </source>
</evidence>
<dbReference type="CDD" id="cd00090">
    <property type="entry name" value="HTH_ARSR"/>
    <property type="match status" value="1"/>
</dbReference>